<dbReference type="Gene3D" id="3.30.2310.20">
    <property type="entry name" value="RelE-like"/>
    <property type="match status" value="1"/>
</dbReference>
<dbReference type="RefSeq" id="WP_025800880.1">
    <property type="nucleotide sequence ID" value="NZ_CP009706.1"/>
</dbReference>
<dbReference type="PIRSF" id="PIRSF029218">
    <property type="entry name" value="ParE"/>
    <property type="match status" value="1"/>
</dbReference>
<dbReference type="InterPro" id="IPR051803">
    <property type="entry name" value="TA_system_RelE-like_toxin"/>
</dbReference>
<comment type="similarity">
    <text evidence="1 3">Belongs to the RelE toxin family.</text>
</comment>
<dbReference type="InterPro" id="IPR035093">
    <property type="entry name" value="RelE/ParE_toxin_dom_sf"/>
</dbReference>
<accession>A0A097R0R0</accession>
<dbReference type="HOGENOM" id="CLU_147162_3_1_6"/>
<proteinExistence type="inferred from homology"/>
<dbReference type="EMBL" id="CP009706">
    <property type="protein sequence ID" value="AIU72306.1"/>
    <property type="molecule type" value="Genomic_DNA"/>
</dbReference>
<reference evidence="4 5" key="1">
    <citation type="journal article" date="2014" name="Gut Pathog.">
        <title>Gene clusters of Hafnia alvei strain FB1 important in survival and pathogenesis: a draft genome perspective.</title>
        <authorList>
            <person name="Tan J.Y."/>
            <person name="Yin W.F."/>
            <person name="Chan K.G."/>
        </authorList>
    </citation>
    <scope>NUCLEOTIDE SEQUENCE [LARGE SCALE GENOMIC DNA]</scope>
    <source>
        <strain evidence="4 5">FB1</strain>
    </source>
</reference>
<evidence type="ECO:0000313" key="4">
    <source>
        <dbReference type="EMBL" id="AIU72306.1"/>
    </source>
</evidence>
<keyword evidence="2" id="KW-1277">Toxin-antitoxin system</keyword>
<dbReference type="AlphaFoldDB" id="A0A097R0R0"/>
<dbReference type="InterPro" id="IPR028344">
    <property type="entry name" value="ParE1/4"/>
</dbReference>
<sequence length="99" mass="11527">MMAYHLSLAAKQHLLTIRAFSVEHWGIEQADNYLFGLRKQLQLLAKTPQMGIRCNNMAAESFYFPYKSHVIYYIISDERLVIAAILHQRQAPQAHLIRL</sequence>
<name>A0A097R0R0_HAFAL</name>
<dbReference type="PATRIC" id="fig|1453496.5.peg.1561"/>
<keyword evidence="5" id="KW-1185">Reference proteome</keyword>
<evidence type="ECO:0000256" key="2">
    <source>
        <dbReference type="ARBA" id="ARBA00022649"/>
    </source>
</evidence>
<dbReference type="GeneID" id="78450290"/>
<dbReference type="InterPro" id="IPR007712">
    <property type="entry name" value="RelE/ParE_toxin"/>
</dbReference>
<dbReference type="KEGG" id="hav:AT03_07835"/>
<dbReference type="PANTHER" id="PTHR33755:SF9">
    <property type="entry name" value="TOXIN PARE1"/>
    <property type="match status" value="1"/>
</dbReference>
<evidence type="ECO:0000256" key="1">
    <source>
        <dbReference type="ARBA" id="ARBA00006226"/>
    </source>
</evidence>
<dbReference type="OrthoDB" id="516834at2"/>
<dbReference type="eggNOG" id="COG3668">
    <property type="taxonomic scope" value="Bacteria"/>
</dbReference>
<evidence type="ECO:0000256" key="3">
    <source>
        <dbReference type="PIRNR" id="PIRNR029218"/>
    </source>
</evidence>
<protein>
    <recommendedName>
        <fullName evidence="3">Toxin</fullName>
    </recommendedName>
</protein>
<organism evidence="4 5">
    <name type="scientific">Hafnia alvei FB1</name>
    <dbReference type="NCBI Taxonomy" id="1453496"/>
    <lineage>
        <taxon>Bacteria</taxon>
        <taxon>Pseudomonadati</taxon>
        <taxon>Pseudomonadota</taxon>
        <taxon>Gammaproteobacteria</taxon>
        <taxon>Enterobacterales</taxon>
        <taxon>Hafniaceae</taxon>
        <taxon>Hafnia</taxon>
    </lineage>
</organism>
<dbReference type="Pfam" id="PF05016">
    <property type="entry name" value="ParE_toxin"/>
    <property type="match status" value="1"/>
</dbReference>
<evidence type="ECO:0000313" key="5">
    <source>
        <dbReference type="Proteomes" id="UP000029986"/>
    </source>
</evidence>
<dbReference type="Proteomes" id="UP000029986">
    <property type="component" value="Chromosome"/>
</dbReference>
<dbReference type="PANTHER" id="PTHR33755">
    <property type="entry name" value="TOXIN PARE1-RELATED"/>
    <property type="match status" value="1"/>
</dbReference>
<gene>
    <name evidence="4" type="ORF">AT03_07835</name>
</gene>